<dbReference type="Proteomes" id="UP000655588">
    <property type="component" value="Unassembled WGS sequence"/>
</dbReference>
<accession>A0A833S6A6</accession>
<evidence type="ECO:0000313" key="1">
    <source>
        <dbReference type="EMBL" id="KAF3427131.1"/>
    </source>
</evidence>
<dbReference type="AlphaFoldDB" id="A0A833S6A6"/>
<keyword evidence="2" id="KW-1185">Reference proteome</keyword>
<name>A0A833S6A6_9HYME</name>
<gene>
    <name evidence="1" type="ORF">E2986_13284</name>
</gene>
<protein>
    <submittedName>
        <fullName evidence="1">Uncharacterized protein</fullName>
    </submittedName>
</protein>
<dbReference type="EMBL" id="WNWW01000275">
    <property type="protein sequence ID" value="KAF3427131.1"/>
    <property type="molecule type" value="Genomic_DNA"/>
</dbReference>
<comment type="caution">
    <text evidence="1">The sequence shown here is derived from an EMBL/GenBank/DDBJ whole genome shotgun (WGS) entry which is preliminary data.</text>
</comment>
<organism evidence="1 2">
    <name type="scientific">Frieseomelitta varia</name>
    <dbReference type="NCBI Taxonomy" id="561572"/>
    <lineage>
        <taxon>Eukaryota</taxon>
        <taxon>Metazoa</taxon>
        <taxon>Ecdysozoa</taxon>
        <taxon>Arthropoda</taxon>
        <taxon>Hexapoda</taxon>
        <taxon>Insecta</taxon>
        <taxon>Pterygota</taxon>
        <taxon>Neoptera</taxon>
        <taxon>Endopterygota</taxon>
        <taxon>Hymenoptera</taxon>
        <taxon>Apocrita</taxon>
        <taxon>Aculeata</taxon>
        <taxon>Apoidea</taxon>
        <taxon>Anthophila</taxon>
        <taxon>Apidae</taxon>
        <taxon>Frieseomelitta</taxon>
    </lineage>
</organism>
<proteinExistence type="predicted"/>
<reference evidence="1" key="1">
    <citation type="submission" date="2019-11" db="EMBL/GenBank/DDBJ databases">
        <title>The nuclear and mitochondrial genomes of Frieseomelitta varia - a highly eusocial stingless bee (Meliponini) with a permanently sterile worker caste.</title>
        <authorList>
            <person name="Freitas F.C.P."/>
            <person name="Lourenco A.P."/>
            <person name="Nunes F.M.F."/>
            <person name="Paschoal A.R."/>
            <person name="Abreu F.C.P."/>
            <person name="Barbin F.O."/>
            <person name="Bataglia L."/>
            <person name="Cardoso-Junior C.A.M."/>
            <person name="Cervoni M.S."/>
            <person name="Silva S.R."/>
            <person name="Dalarmi F."/>
            <person name="Del Lama M.A."/>
            <person name="Depintor T.S."/>
            <person name="Ferreira K.M."/>
            <person name="Goria P.S."/>
            <person name="Jaskot M.C."/>
            <person name="Lago D.C."/>
            <person name="Luna-Lucena D."/>
            <person name="Moda L.M."/>
            <person name="Nascimento L."/>
            <person name="Pedrino M."/>
            <person name="Rabico F.O."/>
            <person name="Sanches F.C."/>
            <person name="Santos D.E."/>
            <person name="Santos C.G."/>
            <person name="Vieira J."/>
            <person name="Lopes T.F."/>
            <person name="Barchuk A.R."/>
            <person name="Hartfelder K."/>
            <person name="Simoes Z.L.P."/>
            <person name="Bitondi M.M.G."/>
            <person name="Pinheiro D.G."/>
        </authorList>
    </citation>
    <scope>NUCLEOTIDE SEQUENCE</scope>
    <source>
        <strain evidence="1">USP_RPSP 00005682</strain>
        <tissue evidence="1">Whole individual</tissue>
    </source>
</reference>
<sequence>MIESIFCAVCKIIPLFPPLAISSFLHLIKHYKCIICCLYKKFVLDNKVKFILLSIKLYTKYNINNKVLKFFIKEKNNWKSSYWKLLNNIKYLTLLILLL</sequence>
<evidence type="ECO:0000313" key="2">
    <source>
        <dbReference type="Proteomes" id="UP000655588"/>
    </source>
</evidence>